<dbReference type="EMBL" id="UIVT01000001">
    <property type="protein sequence ID" value="SVP89098.1"/>
    <property type="molecule type" value="Genomic_DNA"/>
</dbReference>
<evidence type="ECO:0000313" key="2">
    <source>
        <dbReference type="EMBL" id="SVP89098.1"/>
    </source>
</evidence>
<dbReference type="AlphaFoldDB" id="A0A3B0MYD2"/>
<reference evidence="3" key="1">
    <citation type="submission" date="2018-07" db="EMBL/GenBank/DDBJ databases">
        <authorList>
            <person name="Quirk P.G."/>
            <person name="Krulwich T.A."/>
        </authorList>
    </citation>
    <scope>NUCLEOTIDE SEQUENCE</scope>
    <source>
        <strain evidence="3">Anand</strain>
    </source>
</reference>
<dbReference type="InterPro" id="IPR033438">
    <property type="entry name" value="MOLO1"/>
</dbReference>
<dbReference type="VEuPathDB" id="PiroplasmaDB:TA06595"/>
<sequence length="268" mass="31501">MTIILLLNLYMIIIYAREDFKHIGSHKFRFNDEILDISRDVNIKKAVPIQSRVNNNYENSQKLFKKYSLLKIKKMEQDNTNTQSIGYTTQDYPNPAINPELCLHNFFMKSHICDPDGILTEEEQKNLNHKLLDSNLNIFVTISQNLFVETGVSKSDAQISFANEILKKYSESFHSDYNKSILLSYVKEFGTLKIVSGEYMIGKKIKQEFIDTLEQEFQTNQKELYKSFNTVIEKLVQKIIKSDISNSFRILINKNKKYLFKLKYIQLY</sequence>
<organism evidence="3">
    <name type="scientific">Theileria annulata</name>
    <dbReference type="NCBI Taxonomy" id="5874"/>
    <lineage>
        <taxon>Eukaryota</taxon>
        <taxon>Sar</taxon>
        <taxon>Alveolata</taxon>
        <taxon>Apicomplexa</taxon>
        <taxon>Aconoidasida</taxon>
        <taxon>Piroplasmida</taxon>
        <taxon>Theileriidae</taxon>
        <taxon>Theileria</taxon>
    </lineage>
</organism>
<gene>
    <name evidence="2" type="ORF">TAT_000095000</name>
    <name evidence="3" type="ORF">TAV_000094400</name>
</gene>
<proteinExistence type="predicted"/>
<dbReference type="Pfam" id="PF17175">
    <property type="entry name" value="MOLO1"/>
    <property type="match status" value="1"/>
</dbReference>
<feature type="signal peptide" evidence="1">
    <location>
        <begin position="1"/>
        <end position="16"/>
    </location>
</feature>
<feature type="chain" id="PRO_5033367037" evidence="1">
    <location>
        <begin position="17"/>
        <end position="268"/>
    </location>
</feature>
<keyword evidence="1" id="KW-0732">Signal</keyword>
<accession>A0A3B0MYD2</accession>
<dbReference type="GO" id="GO:0005892">
    <property type="term" value="C:acetylcholine-gated channel complex"/>
    <property type="evidence" value="ECO:0007669"/>
    <property type="project" value="InterPro"/>
</dbReference>
<dbReference type="Gene3D" id="3.10.310.50">
    <property type="match status" value="1"/>
</dbReference>
<evidence type="ECO:0000256" key="1">
    <source>
        <dbReference type="SAM" id="SignalP"/>
    </source>
</evidence>
<evidence type="ECO:0000313" key="3">
    <source>
        <dbReference type="EMBL" id="SVP90239.1"/>
    </source>
</evidence>
<protein>
    <submittedName>
        <fullName evidence="3">Uncharacterized protein</fullName>
    </submittedName>
</protein>
<dbReference type="EMBL" id="UIVS01000001">
    <property type="protein sequence ID" value="SVP90239.1"/>
    <property type="molecule type" value="Genomic_DNA"/>
</dbReference>
<name>A0A3B0MYD2_THEAN</name>